<dbReference type="RefSeq" id="WP_253757430.1">
    <property type="nucleotide sequence ID" value="NZ_JAMZDZ010000001.1"/>
</dbReference>
<accession>A0ABV8LI98</accession>
<keyword evidence="2" id="KW-1185">Reference proteome</keyword>
<sequence>MTDEVWRGTLNQILYLTNYYPDLSDEDAAEIVGRMIEYDFFRSGPAVYREAIGQALGSSVLLGEDAVDTRHDESRVREFLGKIAGQLDAREPWPAPRFRMLDVKQWETFGQARAIARIDWSTVRLGDFLRALFDTVKTGDVALPVLVFQIGTGQTLAFLGSADPKVHSVTLYQRDPGDPARTVADFCEQTGFDPAEITSLGA</sequence>
<organism evidence="1 2">
    <name type="scientific">Hamadaea flava</name>
    <dbReference type="NCBI Taxonomy" id="1742688"/>
    <lineage>
        <taxon>Bacteria</taxon>
        <taxon>Bacillati</taxon>
        <taxon>Actinomycetota</taxon>
        <taxon>Actinomycetes</taxon>
        <taxon>Micromonosporales</taxon>
        <taxon>Micromonosporaceae</taxon>
        <taxon>Hamadaea</taxon>
    </lineage>
</organism>
<proteinExistence type="predicted"/>
<evidence type="ECO:0000313" key="2">
    <source>
        <dbReference type="Proteomes" id="UP001595816"/>
    </source>
</evidence>
<protein>
    <submittedName>
        <fullName evidence="1">Uncharacterized protein</fullName>
    </submittedName>
</protein>
<dbReference type="Proteomes" id="UP001595816">
    <property type="component" value="Unassembled WGS sequence"/>
</dbReference>
<reference evidence="2" key="1">
    <citation type="journal article" date="2019" name="Int. J. Syst. Evol. Microbiol.">
        <title>The Global Catalogue of Microorganisms (GCM) 10K type strain sequencing project: providing services to taxonomists for standard genome sequencing and annotation.</title>
        <authorList>
            <consortium name="The Broad Institute Genomics Platform"/>
            <consortium name="The Broad Institute Genome Sequencing Center for Infectious Disease"/>
            <person name="Wu L."/>
            <person name="Ma J."/>
        </authorList>
    </citation>
    <scope>NUCLEOTIDE SEQUENCE [LARGE SCALE GENOMIC DNA]</scope>
    <source>
        <strain evidence="2">CGMCC 4.7289</strain>
    </source>
</reference>
<gene>
    <name evidence="1" type="ORF">ACFOZ4_08695</name>
</gene>
<name>A0ABV8LI98_9ACTN</name>
<comment type="caution">
    <text evidence="1">The sequence shown here is derived from an EMBL/GenBank/DDBJ whole genome shotgun (WGS) entry which is preliminary data.</text>
</comment>
<evidence type="ECO:0000313" key="1">
    <source>
        <dbReference type="EMBL" id="MFC4130681.1"/>
    </source>
</evidence>
<dbReference type="EMBL" id="JBHSAY010000005">
    <property type="protein sequence ID" value="MFC4130681.1"/>
    <property type="molecule type" value="Genomic_DNA"/>
</dbReference>